<dbReference type="RefSeq" id="WP_346117307.1">
    <property type="nucleotide sequence ID" value="NZ_BAAAXC010000005.1"/>
</dbReference>
<keyword evidence="3" id="KW-1185">Reference proteome</keyword>
<dbReference type="InterPro" id="IPR000683">
    <property type="entry name" value="Gfo/Idh/MocA-like_OxRdtase_N"/>
</dbReference>
<dbReference type="SUPFAM" id="SSF51735">
    <property type="entry name" value="NAD(P)-binding Rossmann-fold domains"/>
    <property type="match status" value="1"/>
</dbReference>
<protein>
    <submittedName>
        <fullName evidence="2">Gfo/Idh/MocA family protein</fullName>
    </submittedName>
</protein>
<accession>A0ABV5QAC4</accession>
<reference evidence="2 3" key="1">
    <citation type="submission" date="2024-09" db="EMBL/GenBank/DDBJ databases">
        <authorList>
            <person name="Sun Q."/>
            <person name="Mori K."/>
        </authorList>
    </citation>
    <scope>NUCLEOTIDE SEQUENCE [LARGE SCALE GENOMIC DNA]</scope>
    <source>
        <strain evidence="2 3">JCM 3323</strain>
    </source>
</reference>
<dbReference type="Pfam" id="PF01408">
    <property type="entry name" value="GFO_IDH_MocA"/>
    <property type="match status" value="1"/>
</dbReference>
<organism evidence="2 3">
    <name type="scientific">Nonomuraea roseola</name>
    <dbReference type="NCBI Taxonomy" id="46179"/>
    <lineage>
        <taxon>Bacteria</taxon>
        <taxon>Bacillati</taxon>
        <taxon>Actinomycetota</taxon>
        <taxon>Actinomycetes</taxon>
        <taxon>Streptosporangiales</taxon>
        <taxon>Streptosporangiaceae</taxon>
        <taxon>Nonomuraea</taxon>
    </lineage>
</organism>
<comment type="caution">
    <text evidence="2">The sequence shown here is derived from an EMBL/GenBank/DDBJ whole genome shotgun (WGS) entry which is preliminary data.</text>
</comment>
<dbReference type="PANTHER" id="PTHR43377">
    <property type="entry name" value="BILIVERDIN REDUCTASE A"/>
    <property type="match status" value="1"/>
</dbReference>
<proteinExistence type="predicted"/>
<gene>
    <name evidence="2" type="ORF">ACFFRN_38035</name>
</gene>
<dbReference type="Gene3D" id="3.40.50.720">
    <property type="entry name" value="NAD(P)-binding Rossmann-like Domain"/>
    <property type="match status" value="1"/>
</dbReference>
<dbReference type="InterPro" id="IPR036291">
    <property type="entry name" value="NAD(P)-bd_dom_sf"/>
</dbReference>
<dbReference type="PANTHER" id="PTHR43377:SF1">
    <property type="entry name" value="BILIVERDIN REDUCTASE A"/>
    <property type="match status" value="1"/>
</dbReference>
<dbReference type="Proteomes" id="UP001589646">
    <property type="component" value="Unassembled WGS sequence"/>
</dbReference>
<evidence type="ECO:0000313" key="3">
    <source>
        <dbReference type="Proteomes" id="UP001589646"/>
    </source>
</evidence>
<dbReference type="Gene3D" id="3.30.360.10">
    <property type="entry name" value="Dihydrodipicolinate Reductase, domain 2"/>
    <property type="match status" value="1"/>
</dbReference>
<evidence type="ECO:0000313" key="2">
    <source>
        <dbReference type="EMBL" id="MFB9532442.1"/>
    </source>
</evidence>
<dbReference type="EMBL" id="JBHMCE010000014">
    <property type="protein sequence ID" value="MFB9532442.1"/>
    <property type="molecule type" value="Genomic_DNA"/>
</dbReference>
<sequence length="370" mass="39654">MTPLIEQESPMRLGVIGLGLIAQAVHLQNLQTLREKYQVTHVCDLSATLAAQVAAEYGGPVRHSTDAAEVLADPEVDAVLILTPGTHAYLTRRALEAGKHVLAEKPFAHTTAECLELDALAAAKGLVLQVAYMKMYDPIMARARAELAGLGALRLVRVTVLHPDDDPQFAHQRHLRYGDVDPAAVDTSYERAKAAEAVGDLGEPYVSIYTNVLQGSVVHELSVLRALFGEQPLTIAHAQAAGLKPGVKLEEPPQLQALGTLGDAQLSLSWNWLPDFPDYGEEIAVFGSAGRLYLSMPGPYLRDARAELVVESVQGGERATTRLVSDHRTGFVHELLAFHASVTEGAPVLSTATGAAYDTAALQQIARSLA</sequence>
<evidence type="ECO:0000259" key="1">
    <source>
        <dbReference type="Pfam" id="PF01408"/>
    </source>
</evidence>
<dbReference type="InterPro" id="IPR051450">
    <property type="entry name" value="Gfo/Idh/MocA_Oxidoreductases"/>
</dbReference>
<feature type="domain" description="Gfo/Idh/MocA-like oxidoreductase N-terminal" evidence="1">
    <location>
        <begin position="12"/>
        <end position="132"/>
    </location>
</feature>
<dbReference type="SUPFAM" id="SSF55347">
    <property type="entry name" value="Glyceraldehyde-3-phosphate dehydrogenase-like, C-terminal domain"/>
    <property type="match status" value="1"/>
</dbReference>
<name>A0ABV5QAC4_9ACTN</name>